<keyword evidence="1 2" id="KW-0732">Signal</keyword>
<dbReference type="Pfam" id="PF03480">
    <property type="entry name" value="DctP"/>
    <property type="match status" value="1"/>
</dbReference>
<dbReference type="InterPro" id="IPR038404">
    <property type="entry name" value="TRAP_DctP_sf"/>
</dbReference>
<evidence type="ECO:0000256" key="1">
    <source>
        <dbReference type="ARBA" id="ARBA00022729"/>
    </source>
</evidence>
<evidence type="ECO:0000256" key="2">
    <source>
        <dbReference type="SAM" id="SignalP"/>
    </source>
</evidence>
<dbReference type="GO" id="GO:0030246">
    <property type="term" value="F:carbohydrate binding"/>
    <property type="evidence" value="ECO:0007669"/>
    <property type="project" value="TreeGrafter"/>
</dbReference>
<dbReference type="EMBL" id="FNCY01000002">
    <property type="protein sequence ID" value="SDG88748.1"/>
    <property type="molecule type" value="Genomic_DNA"/>
</dbReference>
<dbReference type="GO" id="GO:0055085">
    <property type="term" value="P:transmembrane transport"/>
    <property type="evidence" value="ECO:0007669"/>
    <property type="project" value="InterPro"/>
</dbReference>
<dbReference type="Proteomes" id="UP000198607">
    <property type="component" value="Unassembled WGS sequence"/>
</dbReference>
<dbReference type="AlphaFoldDB" id="A0A1G7XX30"/>
<dbReference type="PANTHER" id="PTHR33376">
    <property type="match status" value="1"/>
</dbReference>
<accession>A0A1G7XX30</accession>
<evidence type="ECO:0000313" key="4">
    <source>
        <dbReference type="Proteomes" id="UP000198607"/>
    </source>
</evidence>
<keyword evidence="3" id="KW-0675">Receptor</keyword>
<dbReference type="InterPro" id="IPR018389">
    <property type="entry name" value="DctP_fam"/>
</dbReference>
<gene>
    <name evidence="3" type="ORF">SAMN05660652_00827</name>
</gene>
<dbReference type="RefSeq" id="WP_218122621.1">
    <property type="nucleotide sequence ID" value="NZ_FNCY01000002.1"/>
</dbReference>
<feature type="signal peptide" evidence="2">
    <location>
        <begin position="1"/>
        <end position="24"/>
    </location>
</feature>
<dbReference type="PIRSF" id="PIRSF006470">
    <property type="entry name" value="DctB"/>
    <property type="match status" value="1"/>
</dbReference>
<dbReference type="PANTHER" id="PTHR33376:SF2">
    <property type="entry name" value="DICARBOXYLATE-BINDING PERIPLASMIC PROTEIN"/>
    <property type="match status" value="1"/>
</dbReference>
<organism evidence="3 4">
    <name type="scientific">Propionivibrio dicarboxylicus</name>
    <dbReference type="NCBI Taxonomy" id="83767"/>
    <lineage>
        <taxon>Bacteria</taxon>
        <taxon>Pseudomonadati</taxon>
        <taxon>Pseudomonadota</taxon>
        <taxon>Betaproteobacteria</taxon>
        <taxon>Rhodocyclales</taxon>
        <taxon>Rhodocyclaceae</taxon>
        <taxon>Propionivibrio</taxon>
    </lineage>
</organism>
<dbReference type="NCBIfam" id="NF037995">
    <property type="entry name" value="TRAP_S1"/>
    <property type="match status" value="1"/>
</dbReference>
<dbReference type="Gene3D" id="3.40.190.170">
    <property type="entry name" value="Bacterial extracellular solute-binding protein, family 7"/>
    <property type="match status" value="1"/>
</dbReference>
<dbReference type="CDD" id="cd13671">
    <property type="entry name" value="PBP2_TRAP_SBP_like_3"/>
    <property type="match status" value="1"/>
</dbReference>
<reference evidence="3 4" key="1">
    <citation type="submission" date="2016-10" db="EMBL/GenBank/DDBJ databases">
        <authorList>
            <person name="de Groot N.N."/>
        </authorList>
    </citation>
    <scope>NUCLEOTIDE SEQUENCE [LARGE SCALE GENOMIC DNA]</scope>
    <source>
        <strain evidence="3 4">DSM 5885</strain>
    </source>
</reference>
<name>A0A1G7XX30_9RHOO</name>
<evidence type="ECO:0000313" key="3">
    <source>
        <dbReference type="EMBL" id="SDG88748.1"/>
    </source>
</evidence>
<protein>
    <submittedName>
        <fullName evidence="3">Tripartite ATP-independent transporter solute receptor, DctP family</fullName>
    </submittedName>
</protein>
<keyword evidence="4" id="KW-1185">Reference proteome</keyword>
<dbReference type="GO" id="GO:0030288">
    <property type="term" value="C:outer membrane-bounded periplasmic space"/>
    <property type="evidence" value="ECO:0007669"/>
    <property type="project" value="InterPro"/>
</dbReference>
<feature type="chain" id="PRO_5011512212" evidence="2">
    <location>
        <begin position="25"/>
        <end position="326"/>
    </location>
</feature>
<dbReference type="InterPro" id="IPR004682">
    <property type="entry name" value="TRAP_DctP"/>
</dbReference>
<dbReference type="NCBIfam" id="TIGR00787">
    <property type="entry name" value="dctP"/>
    <property type="match status" value="1"/>
</dbReference>
<sequence length="326" mass="36166">MKHRMLWKCAVLAVAVCTAGGALAQKATFKAADVHPNGYPTVEAVKSLGTKLEAETKGRLKVRMYAGGVLGDEKSTLEQTQAGAIQFQRMSLGALGPVVPEVNVFNMPFVFRDVTHMRKVIDGPIGDEILKKITDSQARLVALAFMDSGSRSVYSNRAVRTPGDLRGLKIRMMGNPLFVETMNAMGGSGVSMGSGEVYSAMQTGLIDGAENNEPTYWTHNHYSVVRVYSRTEHLILPEILVFSKAAWNKLSPDDQQRIRRLAREAQFEARTLWDERVRKDTESLKAKGISFVDDVDKKAFIAATEPVREKYGRPYADLIRRIQDVN</sequence>
<dbReference type="STRING" id="83767.SAMN05660652_00827"/>
<proteinExistence type="predicted"/>